<dbReference type="PANTHER" id="PTHR34478">
    <property type="entry name" value="PROTEIN LEMA"/>
    <property type="match status" value="1"/>
</dbReference>
<comment type="similarity">
    <text evidence="2">Belongs to the LemA family.</text>
</comment>
<keyword evidence="5 6" id="KW-0472">Membrane</keyword>
<dbReference type="PANTHER" id="PTHR34478:SF2">
    <property type="entry name" value="MEMBRANE PROTEIN"/>
    <property type="match status" value="1"/>
</dbReference>
<dbReference type="InterPro" id="IPR023353">
    <property type="entry name" value="LemA-like_dom_sf"/>
</dbReference>
<name>A0A7T9DKF5_9ARCH</name>
<protein>
    <submittedName>
        <fullName evidence="7">LemA family protein</fullName>
    </submittedName>
</protein>
<gene>
    <name evidence="7" type="ORF">IPJ89_01765</name>
</gene>
<organism evidence="7">
    <name type="scientific">Candidatus Iainarchaeum sp</name>
    <dbReference type="NCBI Taxonomy" id="3101447"/>
    <lineage>
        <taxon>Archaea</taxon>
        <taxon>Candidatus Iainarchaeota</taxon>
        <taxon>Candidatus Iainarchaeia</taxon>
        <taxon>Candidatus Iainarchaeales</taxon>
        <taxon>Candidatus Iainarchaeaceae</taxon>
        <taxon>Candidatus Iainarchaeum</taxon>
    </lineage>
</organism>
<dbReference type="AlphaFoldDB" id="A0A7T9DKF5"/>
<evidence type="ECO:0000313" key="7">
    <source>
        <dbReference type="EMBL" id="QQR92953.1"/>
    </source>
</evidence>
<evidence type="ECO:0000256" key="4">
    <source>
        <dbReference type="ARBA" id="ARBA00022989"/>
    </source>
</evidence>
<keyword evidence="3 6" id="KW-0812">Transmembrane</keyword>
<dbReference type="EMBL" id="CP064981">
    <property type="protein sequence ID" value="QQR92953.1"/>
    <property type="molecule type" value="Genomic_DNA"/>
</dbReference>
<dbReference type="Pfam" id="PF04011">
    <property type="entry name" value="LemA"/>
    <property type="match status" value="1"/>
</dbReference>
<sequence length="193" mass="21589">MQKGISNTWLGIGALVVLVLIVGMYVVGITNGEVKLDNDVRAQFANIETQYQRRFDLIPNLVNTVQGVAGFEQETLTELTRLRSQWQTAPTSDAKVQAANQLESTISKLLLITENYPQLQATQSFQDLMVQLEGTENRISVERTRYNDKAREYNTYIKVFPNSIFLGGKTEKPYFQAAAGAENPPVVPTDFTP</sequence>
<evidence type="ECO:0000256" key="5">
    <source>
        <dbReference type="ARBA" id="ARBA00023136"/>
    </source>
</evidence>
<dbReference type="Gene3D" id="1.20.1440.20">
    <property type="entry name" value="LemA-like domain"/>
    <property type="match status" value="1"/>
</dbReference>
<evidence type="ECO:0000256" key="3">
    <source>
        <dbReference type="ARBA" id="ARBA00022692"/>
    </source>
</evidence>
<dbReference type="GO" id="GO:0016020">
    <property type="term" value="C:membrane"/>
    <property type="evidence" value="ECO:0007669"/>
    <property type="project" value="UniProtKB-SubCell"/>
</dbReference>
<keyword evidence="4 6" id="KW-1133">Transmembrane helix</keyword>
<dbReference type="InterPro" id="IPR007156">
    <property type="entry name" value="MamQ_LemA"/>
</dbReference>
<dbReference type="Proteomes" id="UP000596004">
    <property type="component" value="Chromosome"/>
</dbReference>
<reference evidence="7" key="1">
    <citation type="submission" date="2020-11" db="EMBL/GenBank/DDBJ databases">
        <title>Connecting structure to function with the recovery of over 1000 high-quality activated sludge metagenome-assembled genomes encoding full-length rRNA genes using long-read sequencing.</title>
        <authorList>
            <person name="Singleton C.M."/>
            <person name="Petriglieri F."/>
            <person name="Kristensen J.M."/>
            <person name="Kirkegaard R.H."/>
            <person name="Michaelsen T.Y."/>
            <person name="Andersen M.H."/>
            <person name="Karst S.M."/>
            <person name="Dueholm M.S."/>
            <person name="Nielsen P.H."/>
            <person name="Albertsen M."/>
        </authorList>
    </citation>
    <scope>NUCLEOTIDE SEQUENCE</scope>
    <source>
        <strain evidence="7">Fred_18-Q3-R57-64_BAT3C.431</strain>
    </source>
</reference>
<evidence type="ECO:0000256" key="1">
    <source>
        <dbReference type="ARBA" id="ARBA00004167"/>
    </source>
</evidence>
<proteinExistence type="inferred from homology"/>
<evidence type="ECO:0000256" key="2">
    <source>
        <dbReference type="ARBA" id="ARBA00008854"/>
    </source>
</evidence>
<accession>A0A7T9DKF5</accession>
<comment type="subcellular location">
    <subcellularLocation>
        <location evidence="1">Membrane</location>
        <topology evidence="1">Single-pass membrane protein</topology>
    </subcellularLocation>
</comment>
<dbReference type="SUPFAM" id="SSF140478">
    <property type="entry name" value="LemA-like"/>
    <property type="match status" value="1"/>
</dbReference>
<feature type="transmembrane region" description="Helical" evidence="6">
    <location>
        <begin position="7"/>
        <end position="28"/>
    </location>
</feature>
<evidence type="ECO:0000256" key="6">
    <source>
        <dbReference type="SAM" id="Phobius"/>
    </source>
</evidence>